<organism evidence="12 13">
    <name type="scientific">Astyanax mexicanus</name>
    <name type="common">Blind cave fish</name>
    <name type="synonym">Astyanax fasciatus mexicanus</name>
    <dbReference type="NCBI Taxonomy" id="7994"/>
    <lineage>
        <taxon>Eukaryota</taxon>
        <taxon>Metazoa</taxon>
        <taxon>Chordata</taxon>
        <taxon>Craniata</taxon>
        <taxon>Vertebrata</taxon>
        <taxon>Euteleostomi</taxon>
        <taxon>Actinopterygii</taxon>
        <taxon>Neopterygii</taxon>
        <taxon>Teleostei</taxon>
        <taxon>Ostariophysi</taxon>
        <taxon>Characiformes</taxon>
        <taxon>Characoidei</taxon>
        <taxon>Acestrorhamphidae</taxon>
        <taxon>Acestrorhamphinae</taxon>
        <taxon>Astyanax</taxon>
    </lineage>
</organism>
<dbReference type="PANTHER" id="PTHR13809">
    <property type="entry name" value="GUANINE NUCLEOTIDE-BINDING PROTEIN GAMMA SUBUNIT"/>
    <property type="match status" value="1"/>
</dbReference>
<dbReference type="STRING" id="7994.ENSAMXP00000049628"/>
<keyword evidence="4" id="KW-0488">Methylation</keyword>
<keyword evidence="10" id="KW-1133">Transmembrane helix</keyword>
<dbReference type="InterPro" id="IPR015898">
    <property type="entry name" value="G-protein_gamma-like_dom"/>
</dbReference>
<dbReference type="GeneTree" id="ENSGT01100000263497"/>
<reference evidence="13" key="2">
    <citation type="journal article" date="2014" name="Nat. Commun.">
        <title>The cavefish genome reveals candidate genes for eye loss.</title>
        <authorList>
            <person name="McGaugh S.E."/>
            <person name="Gross J.B."/>
            <person name="Aken B."/>
            <person name="Blin M."/>
            <person name="Borowsky R."/>
            <person name="Chalopin D."/>
            <person name="Hinaux H."/>
            <person name="Jeffery W.R."/>
            <person name="Keene A."/>
            <person name="Ma L."/>
            <person name="Minx P."/>
            <person name="Murphy D."/>
            <person name="O'Quin K.E."/>
            <person name="Retaux S."/>
            <person name="Rohner N."/>
            <person name="Searle S.M."/>
            <person name="Stahl B.A."/>
            <person name="Tabin C."/>
            <person name="Volff J.N."/>
            <person name="Yoshizawa M."/>
            <person name="Warren W.C."/>
        </authorList>
    </citation>
    <scope>NUCLEOTIDE SEQUENCE [LARGE SCALE GENOMIC DNA]</scope>
    <source>
        <strain evidence="13">female</strain>
    </source>
</reference>
<evidence type="ECO:0000256" key="1">
    <source>
        <dbReference type="ARBA" id="ARBA00004342"/>
    </source>
</evidence>
<dbReference type="Bgee" id="ENSAMXG00000036530">
    <property type="expression patterns" value="Expressed in intestine and 14 other cell types or tissues"/>
</dbReference>
<evidence type="ECO:0000313" key="13">
    <source>
        <dbReference type="Proteomes" id="UP000018467"/>
    </source>
</evidence>
<dbReference type="SMART" id="SM01224">
    <property type="entry name" value="G_gamma"/>
    <property type="match status" value="1"/>
</dbReference>
<dbReference type="PROSITE" id="PS50058">
    <property type="entry name" value="G_PROTEIN_GAMMA"/>
    <property type="match status" value="1"/>
</dbReference>
<name>A0A3B1K549_ASTMX</name>
<keyword evidence="13" id="KW-1185">Reference proteome</keyword>
<accession>A0A3B1K549</accession>
<evidence type="ECO:0000256" key="7">
    <source>
        <dbReference type="ARBA" id="ARBA00023288"/>
    </source>
</evidence>
<evidence type="ECO:0000256" key="4">
    <source>
        <dbReference type="ARBA" id="ARBA00022481"/>
    </source>
</evidence>
<keyword evidence="10" id="KW-0812">Transmembrane</keyword>
<dbReference type="PRINTS" id="PR00321">
    <property type="entry name" value="GPROTEING"/>
</dbReference>
<comment type="subcellular location">
    <subcellularLocation>
        <location evidence="1 9">Cell membrane</location>
        <topology evidence="1 9">Lipid-anchor</topology>
        <orientation evidence="1 9">Cytoplasmic side</orientation>
    </subcellularLocation>
</comment>
<evidence type="ECO:0000256" key="2">
    <source>
        <dbReference type="ARBA" id="ARBA00007431"/>
    </source>
</evidence>
<evidence type="ECO:0000256" key="5">
    <source>
        <dbReference type="ARBA" id="ARBA00023136"/>
    </source>
</evidence>
<evidence type="ECO:0000313" key="12">
    <source>
        <dbReference type="Ensembl" id="ENSAMXP00000049628.1"/>
    </source>
</evidence>
<dbReference type="FunFam" id="4.10.260.10:FF:000001">
    <property type="entry name" value="Guanine nucleotide-binding protein subunit gamma"/>
    <property type="match status" value="1"/>
</dbReference>
<feature type="transmembrane region" description="Helical" evidence="10">
    <location>
        <begin position="45"/>
        <end position="65"/>
    </location>
</feature>
<dbReference type="GO" id="GO:0007186">
    <property type="term" value="P:G protein-coupled receptor signaling pathway"/>
    <property type="evidence" value="ECO:0007669"/>
    <property type="project" value="InterPro"/>
</dbReference>
<dbReference type="Proteomes" id="UP000018467">
    <property type="component" value="Unassembled WGS sequence"/>
</dbReference>
<sequence length="172" mass="19026">MLENIAESLPCTKETVTPTKAGLTLSLLIPTESAGASKLFVTSRVLHVLFCLVLFLFYNCLSWILDGILLSLTLQDIVNRFLQGVQAAGCLDCVQIFPPTMSSKMQSSNNIAQARRIVQQLRIEANIERIKVSKASADLMHYCGEHARYDPLLMGIPASENPFKDKKPCTIL</sequence>
<keyword evidence="5 9" id="KW-0472">Membrane</keyword>
<protein>
    <recommendedName>
        <fullName evidence="9">Guanine nucleotide-binding protein subunit gamma</fullName>
    </recommendedName>
</protein>
<proteinExistence type="inferred from homology"/>
<dbReference type="SUPFAM" id="SSF48670">
    <property type="entry name" value="Transducin (heterotrimeric G protein), gamma chain"/>
    <property type="match status" value="1"/>
</dbReference>
<keyword evidence="8" id="KW-0636">Prenylation</keyword>
<evidence type="ECO:0000256" key="6">
    <source>
        <dbReference type="ARBA" id="ARBA00023224"/>
    </source>
</evidence>
<dbReference type="SMART" id="SM00224">
    <property type="entry name" value="GGL"/>
    <property type="match status" value="1"/>
</dbReference>
<reference evidence="13" key="1">
    <citation type="submission" date="2013-03" db="EMBL/GenBank/DDBJ databases">
        <authorList>
            <person name="Jeffery W."/>
            <person name="Warren W."/>
            <person name="Wilson R.K."/>
        </authorList>
    </citation>
    <scope>NUCLEOTIDE SEQUENCE</scope>
    <source>
        <strain evidence="13">female</strain>
    </source>
</reference>
<keyword evidence="6 9" id="KW-0807">Transducer</keyword>
<comment type="subunit">
    <text evidence="9">G proteins are composed of 3 units; alpha, beta and gamma.</text>
</comment>
<comment type="function">
    <text evidence="9">Guanine nucleotide-binding proteins (G proteins) are involved as a modulator or transducer in various transmembrane signaling systems. The beta and gamma chains are required for the GTPase activity, for replacement of GDP by GTP, and for G protein-effector interaction.</text>
</comment>
<comment type="similarity">
    <text evidence="2 9">Belongs to the G protein gamma family.</text>
</comment>
<feature type="domain" description="G protein gamma" evidence="11">
    <location>
        <begin position="107"/>
        <end position="172"/>
    </location>
</feature>
<dbReference type="Pfam" id="PF00631">
    <property type="entry name" value="G-gamma"/>
    <property type="match status" value="1"/>
</dbReference>
<evidence type="ECO:0000256" key="9">
    <source>
        <dbReference type="RuleBase" id="RU004973"/>
    </source>
</evidence>
<dbReference type="CDD" id="cd00068">
    <property type="entry name" value="GGL"/>
    <property type="match status" value="1"/>
</dbReference>
<dbReference type="InParanoid" id="A0A3B1K549"/>
<dbReference type="AlphaFoldDB" id="A0A3B1K549"/>
<evidence type="ECO:0000256" key="3">
    <source>
        <dbReference type="ARBA" id="ARBA00022475"/>
    </source>
</evidence>
<evidence type="ECO:0000259" key="11">
    <source>
        <dbReference type="PROSITE" id="PS50058"/>
    </source>
</evidence>
<reference evidence="12" key="3">
    <citation type="submission" date="2025-08" db="UniProtKB">
        <authorList>
            <consortium name="Ensembl"/>
        </authorList>
    </citation>
    <scope>IDENTIFICATION</scope>
</reference>
<keyword evidence="7 9" id="KW-0449">Lipoprotein</keyword>
<dbReference type="GO" id="GO:0031681">
    <property type="term" value="F:G-protein beta-subunit binding"/>
    <property type="evidence" value="ECO:0007669"/>
    <property type="project" value="InterPro"/>
</dbReference>
<dbReference type="Ensembl" id="ENSAMXT00000050107.1">
    <property type="protein sequence ID" value="ENSAMXP00000049628.1"/>
    <property type="gene ID" value="ENSAMXG00000036530.1"/>
</dbReference>
<evidence type="ECO:0000256" key="8">
    <source>
        <dbReference type="ARBA" id="ARBA00023289"/>
    </source>
</evidence>
<keyword evidence="3 9" id="KW-1003">Cell membrane</keyword>
<dbReference type="GO" id="GO:0005834">
    <property type="term" value="C:heterotrimeric G-protein complex"/>
    <property type="evidence" value="ECO:0007669"/>
    <property type="project" value="InterPro"/>
</dbReference>
<reference evidence="12" key="4">
    <citation type="submission" date="2025-09" db="UniProtKB">
        <authorList>
            <consortium name="Ensembl"/>
        </authorList>
    </citation>
    <scope>IDENTIFICATION</scope>
</reference>
<dbReference type="InterPro" id="IPR001770">
    <property type="entry name" value="G-protein_gamma"/>
</dbReference>
<evidence type="ECO:0000256" key="10">
    <source>
        <dbReference type="SAM" id="Phobius"/>
    </source>
</evidence>
<dbReference type="Gene3D" id="4.10.260.10">
    <property type="entry name" value="Transducin (heterotrimeric G protein), gamma chain"/>
    <property type="match status" value="1"/>
</dbReference>
<dbReference type="InterPro" id="IPR036284">
    <property type="entry name" value="GGL_sf"/>
</dbReference>